<dbReference type="EMBL" id="AGYR01000018">
    <property type="protein sequence ID" value="ENZ17198.1"/>
    <property type="molecule type" value="Genomic_DNA"/>
</dbReference>
<comment type="caution">
    <text evidence="1">The sequence shown here is derived from an EMBL/GenBank/DDBJ whole genome shotgun (WGS) entry which is preliminary data.</text>
</comment>
<dbReference type="HOGENOM" id="CLU_058388_0_0_9"/>
<name>A0A0E2HCP6_9FIRM</name>
<sequence>MANTIEYAKIFQPELDAAAVEQATSGWMEVNRDLVRYSGGDEVKIPNVVMDGLADYDRANGFVAGSVDLSWQTMKMTKDRGRSFQIDENDVDESGFVLAAASLMGEFQRVHVVPEIDAYRYSTIAQKCMGADLAAYSYTPAESSILKALLDDIAAVQDVVGENTPLIVSISTLVLNLLNNSDKLSRRLDVTDFSQGDVTVKVKSLNGIPLRSVPSGRMKSKYVFQDGKTAGQEKGGFKAAEDAIDINWLITPQNAPIAVSKTDKMRIFDPDTNQKARAWGWDYRRYHDLWITKEKLKTCRANFKQAKPAAVEPEETA</sequence>
<evidence type="ECO:0008006" key="3">
    <source>
        <dbReference type="Google" id="ProtNLM"/>
    </source>
</evidence>
<gene>
    <name evidence="1" type="ORF">HMPREF1090_01968</name>
</gene>
<evidence type="ECO:0000313" key="2">
    <source>
        <dbReference type="Proteomes" id="UP000013085"/>
    </source>
</evidence>
<dbReference type="AlphaFoldDB" id="A0A0E2HCP6"/>
<organism evidence="1 2">
    <name type="scientific">[Clostridium] clostridioforme 90A8</name>
    <dbReference type="NCBI Taxonomy" id="999408"/>
    <lineage>
        <taxon>Bacteria</taxon>
        <taxon>Bacillati</taxon>
        <taxon>Bacillota</taxon>
        <taxon>Clostridia</taxon>
        <taxon>Lachnospirales</taxon>
        <taxon>Lachnospiraceae</taxon>
        <taxon>Enterocloster</taxon>
    </lineage>
</organism>
<protein>
    <recommendedName>
        <fullName evidence="3">Capsid protein</fullName>
    </recommendedName>
</protein>
<evidence type="ECO:0000313" key="1">
    <source>
        <dbReference type="EMBL" id="ENZ17198.1"/>
    </source>
</evidence>
<dbReference type="PATRIC" id="fig|999408.3.peg.2113"/>
<proteinExistence type="predicted"/>
<reference evidence="1 2" key="1">
    <citation type="submission" date="2013-01" db="EMBL/GenBank/DDBJ databases">
        <title>The Genome Sequence of Clostridium clostridioforme 90A8.</title>
        <authorList>
            <consortium name="The Broad Institute Genome Sequencing Platform"/>
            <person name="Earl A."/>
            <person name="Ward D."/>
            <person name="Feldgarden M."/>
            <person name="Gevers D."/>
            <person name="Courvalin P."/>
            <person name="Lambert T."/>
            <person name="Walker B."/>
            <person name="Young S.K."/>
            <person name="Zeng Q."/>
            <person name="Gargeya S."/>
            <person name="Fitzgerald M."/>
            <person name="Haas B."/>
            <person name="Abouelleil A."/>
            <person name="Alvarado L."/>
            <person name="Arachchi H.M."/>
            <person name="Berlin A.M."/>
            <person name="Chapman S.B."/>
            <person name="Dewar J."/>
            <person name="Goldberg J."/>
            <person name="Griggs A."/>
            <person name="Gujja S."/>
            <person name="Hansen M."/>
            <person name="Howarth C."/>
            <person name="Imamovic A."/>
            <person name="Larimer J."/>
            <person name="McCowan C."/>
            <person name="Murphy C."/>
            <person name="Neiman D."/>
            <person name="Pearson M."/>
            <person name="Priest M."/>
            <person name="Roberts A."/>
            <person name="Saif S."/>
            <person name="Shea T."/>
            <person name="Sisk P."/>
            <person name="Sykes S."/>
            <person name="Wortman J."/>
            <person name="Nusbaum C."/>
            <person name="Birren B."/>
        </authorList>
    </citation>
    <scope>NUCLEOTIDE SEQUENCE [LARGE SCALE GENOMIC DNA]</scope>
    <source>
        <strain evidence="1 2">90A8</strain>
    </source>
</reference>
<accession>A0A0E2HCP6</accession>
<dbReference type="Proteomes" id="UP000013085">
    <property type="component" value="Unassembled WGS sequence"/>
</dbReference>
<dbReference type="RefSeq" id="WP_002595611.1">
    <property type="nucleotide sequence ID" value="NZ_KB851019.1"/>
</dbReference>